<sequence length="262" mass="29562">MTSAMHPLLEQIEALLAAPDHRDHPLHAALGQLYRLHVDEQKRLERLLNIADGYQQFTQTDLASLKQQYERQLNKERKLSRISDRYQQLMRERNQALKTAATHDPLTGLANRRLMDEQLIQAGVEAVRGGKPFCVAMLDIDHFKQINDRYGHDGGDRILVSLADSLRGQMRAGDLCGRWGGEEFVLLMQNTSLEQAGQIVARLIEYLRNLTFSVTDIPVSITVSIGVAEHSMVEAPLDTVNRADRVLLDAKQEGRNSFRLAG</sequence>
<keyword evidence="3" id="KW-0175">Coiled coil</keyword>
<dbReference type="EC" id="2.7.7.65" evidence="1"/>
<reference evidence="5 6" key="1">
    <citation type="submission" date="2024-04" db="EMBL/GenBank/DDBJ databases">
        <title>Salinicola lusitanus LLJ914,a marine bacterium isolated from the Okinawa Trough.</title>
        <authorList>
            <person name="Li J."/>
        </authorList>
    </citation>
    <scope>NUCLEOTIDE SEQUENCE [LARGE SCALE GENOMIC DNA]</scope>
    <source>
        <strain evidence="5 6">LLJ914</strain>
    </source>
</reference>
<dbReference type="InterPro" id="IPR043128">
    <property type="entry name" value="Rev_trsase/Diguanyl_cyclase"/>
</dbReference>
<dbReference type="InterPro" id="IPR000160">
    <property type="entry name" value="GGDEF_dom"/>
</dbReference>
<dbReference type="RefSeq" id="WP_342593996.1">
    <property type="nucleotide sequence ID" value="NZ_CP151919.1"/>
</dbReference>
<evidence type="ECO:0000256" key="3">
    <source>
        <dbReference type="SAM" id="Coils"/>
    </source>
</evidence>
<keyword evidence="5" id="KW-0548">Nucleotidyltransferase</keyword>
<organism evidence="5 6">
    <name type="scientific">Salinicola lusitanus</name>
    <dbReference type="NCBI Taxonomy" id="1949085"/>
    <lineage>
        <taxon>Bacteria</taxon>
        <taxon>Pseudomonadati</taxon>
        <taxon>Pseudomonadota</taxon>
        <taxon>Gammaproteobacteria</taxon>
        <taxon>Oceanospirillales</taxon>
        <taxon>Halomonadaceae</taxon>
        <taxon>Salinicola</taxon>
    </lineage>
</organism>
<dbReference type="SUPFAM" id="SSF55073">
    <property type="entry name" value="Nucleotide cyclase"/>
    <property type="match status" value="1"/>
</dbReference>
<feature type="domain" description="GGDEF" evidence="4">
    <location>
        <begin position="131"/>
        <end position="262"/>
    </location>
</feature>
<evidence type="ECO:0000259" key="4">
    <source>
        <dbReference type="PROSITE" id="PS50887"/>
    </source>
</evidence>
<dbReference type="InterPro" id="IPR050469">
    <property type="entry name" value="Diguanylate_Cyclase"/>
</dbReference>
<dbReference type="NCBIfam" id="NF038266">
    <property type="entry name" value="diguan_SiaD"/>
    <property type="match status" value="1"/>
</dbReference>
<evidence type="ECO:0000313" key="6">
    <source>
        <dbReference type="Proteomes" id="UP001453229"/>
    </source>
</evidence>
<dbReference type="Gene3D" id="3.30.70.270">
    <property type="match status" value="1"/>
</dbReference>
<dbReference type="InterPro" id="IPR029787">
    <property type="entry name" value="Nucleotide_cyclase"/>
</dbReference>
<comment type="catalytic activity">
    <reaction evidence="2">
        <text>2 GTP = 3',3'-c-di-GMP + 2 diphosphate</text>
        <dbReference type="Rhea" id="RHEA:24898"/>
        <dbReference type="ChEBI" id="CHEBI:33019"/>
        <dbReference type="ChEBI" id="CHEBI:37565"/>
        <dbReference type="ChEBI" id="CHEBI:58805"/>
        <dbReference type="EC" id="2.7.7.65"/>
    </reaction>
</comment>
<feature type="coiled-coil region" evidence="3">
    <location>
        <begin position="62"/>
        <end position="99"/>
    </location>
</feature>
<dbReference type="Proteomes" id="UP001453229">
    <property type="component" value="Chromosome"/>
</dbReference>
<dbReference type="Pfam" id="PF00990">
    <property type="entry name" value="GGDEF"/>
    <property type="match status" value="1"/>
</dbReference>
<dbReference type="CDD" id="cd01949">
    <property type="entry name" value="GGDEF"/>
    <property type="match status" value="1"/>
</dbReference>
<dbReference type="NCBIfam" id="TIGR00254">
    <property type="entry name" value="GGDEF"/>
    <property type="match status" value="1"/>
</dbReference>
<evidence type="ECO:0000256" key="1">
    <source>
        <dbReference type="ARBA" id="ARBA00012528"/>
    </source>
</evidence>
<dbReference type="EMBL" id="CP151919">
    <property type="protein sequence ID" value="XAD52685.1"/>
    <property type="molecule type" value="Genomic_DNA"/>
</dbReference>
<dbReference type="PANTHER" id="PTHR45138:SF9">
    <property type="entry name" value="DIGUANYLATE CYCLASE DGCM-RELATED"/>
    <property type="match status" value="1"/>
</dbReference>
<dbReference type="GO" id="GO:0052621">
    <property type="term" value="F:diguanylate cyclase activity"/>
    <property type="evidence" value="ECO:0007669"/>
    <property type="project" value="UniProtKB-EC"/>
</dbReference>
<name>A0ABZ3CND5_9GAMM</name>
<dbReference type="PROSITE" id="PS50887">
    <property type="entry name" value="GGDEF"/>
    <property type="match status" value="1"/>
</dbReference>
<evidence type="ECO:0000313" key="5">
    <source>
        <dbReference type="EMBL" id="XAD52685.1"/>
    </source>
</evidence>
<protein>
    <recommendedName>
        <fullName evidence="1">diguanylate cyclase</fullName>
        <ecNumber evidence="1">2.7.7.65</ecNumber>
    </recommendedName>
</protein>
<proteinExistence type="predicted"/>
<keyword evidence="5" id="KW-0808">Transferase</keyword>
<keyword evidence="6" id="KW-1185">Reference proteome</keyword>
<dbReference type="PANTHER" id="PTHR45138">
    <property type="entry name" value="REGULATORY COMPONENTS OF SENSORY TRANSDUCTION SYSTEM"/>
    <property type="match status" value="1"/>
</dbReference>
<evidence type="ECO:0000256" key="2">
    <source>
        <dbReference type="ARBA" id="ARBA00034247"/>
    </source>
</evidence>
<gene>
    <name evidence="5" type="primary">siaD</name>
    <name evidence="5" type="ORF">AAGT95_12600</name>
</gene>
<accession>A0ABZ3CND5</accession>
<dbReference type="SMART" id="SM00267">
    <property type="entry name" value="GGDEF"/>
    <property type="match status" value="1"/>
</dbReference>